<evidence type="ECO:0000256" key="1">
    <source>
        <dbReference type="SAM" id="MobiDB-lite"/>
    </source>
</evidence>
<evidence type="ECO:0000313" key="2">
    <source>
        <dbReference type="EMBL" id="MBX29013.1"/>
    </source>
</evidence>
<dbReference type="InterPro" id="IPR038941">
    <property type="entry name" value="At4g14100-like"/>
</dbReference>
<feature type="region of interest" description="Disordered" evidence="1">
    <location>
        <begin position="11"/>
        <end position="31"/>
    </location>
</feature>
<dbReference type="PANTHER" id="PTHR33880">
    <property type="entry name" value="EXPRESSED PROTEIN"/>
    <property type="match status" value="1"/>
</dbReference>
<dbReference type="PANTHER" id="PTHR33880:SF12">
    <property type="entry name" value="TRANSFERRING GLYCOSYL GROUPS, PUTATIVE-RELATED"/>
    <property type="match status" value="1"/>
</dbReference>
<sequence>MIPIIAFHSQLSKSRSTKKKRERPNQQQTRKQEEMQLQLSLVCLTIASITFQLASPSLQSWPEQHLDSIPTPTPWPEQFHALLYMSLNSTKHLITNLWYDWPKGLNVNIIQEQLSVLLYDVEWNNGTSFYYTLEEPYTCRVMHFEVGILRPDFLDGAHYIGTTVTDGFLCNVWEKVDFIWYYEDVATKRPVQWDFFDGASTHVMTFEIGAVLDYSSIQAPAYCFAKAKDM</sequence>
<dbReference type="EMBL" id="GGEC01048529">
    <property type="protein sequence ID" value="MBX29013.1"/>
    <property type="molecule type" value="Transcribed_RNA"/>
</dbReference>
<organism evidence="2">
    <name type="scientific">Rhizophora mucronata</name>
    <name type="common">Asiatic mangrove</name>
    <dbReference type="NCBI Taxonomy" id="61149"/>
    <lineage>
        <taxon>Eukaryota</taxon>
        <taxon>Viridiplantae</taxon>
        <taxon>Streptophyta</taxon>
        <taxon>Embryophyta</taxon>
        <taxon>Tracheophyta</taxon>
        <taxon>Spermatophyta</taxon>
        <taxon>Magnoliopsida</taxon>
        <taxon>eudicotyledons</taxon>
        <taxon>Gunneridae</taxon>
        <taxon>Pentapetalae</taxon>
        <taxon>rosids</taxon>
        <taxon>fabids</taxon>
        <taxon>Malpighiales</taxon>
        <taxon>Rhizophoraceae</taxon>
        <taxon>Rhizophora</taxon>
    </lineage>
</organism>
<proteinExistence type="predicted"/>
<reference evidence="2" key="1">
    <citation type="submission" date="2018-02" db="EMBL/GenBank/DDBJ databases">
        <title>Rhizophora mucronata_Transcriptome.</title>
        <authorList>
            <person name="Meera S.P."/>
            <person name="Sreeshan A."/>
            <person name="Augustine A."/>
        </authorList>
    </citation>
    <scope>NUCLEOTIDE SEQUENCE</scope>
    <source>
        <tissue evidence="2">Leaf</tissue>
    </source>
</reference>
<name>A0A2P2MFQ0_RHIMU</name>
<protein>
    <submittedName>
        <fullName evidence="2">Uncharacterized protein</fullName>
    </submittedName>
</protein>
<accession>A0A2P2MFQ0</accession>
<dbReference type="AlphaFoldDB" id="A0A2P2MFQ0"/>